<dbReference type="InterPro" id="IPR016073">
    <property type="entry name" value="Skp1_comp_POZ"/>
</dbReference>
<dbReference type="GO" id="GO:0005737">
    <property type="term" value="C:cytoplasm"/>
    <property type="evidence" value="ECO:0000318"/>
    <property type="project" value="GO_Central"/>
</dbReference>
<sequence length="159" mass="17428">MAEESGAAMITLISFDNTRFETMRRLIEEGGGRAGVHNGIPLPQVDATTLAKVIEYCNKHAFVAVPNAAAVVVDVDKQRLPPCKGFAGAHRQGDCRFDQGQAAGGGEVMGLMELACRAINDLVRDRPVEEVRWVLGIIDNGFTVEEEEEIRRENAWAFE</sequence>
<reference evidence="5" key="2">
    <citation type="submission" date="2018-08" db="UniProtKB">
        <authorList>
            <consortium name="EnsemblPlants"/>
        </authorList>
    </citation>
    <scope>IDENTIFICATION</scope>
    <source>
        <strain evidence="5">Yugu1</strain>
    </source>
</reference>
<evidence type="ECO:0000313" key="6">
    <source>
        <dbReference type="Proteomes" id="UP000004995"/>
    </source>
</evidence>
<dbReference type="InterPro" id="IPR011333">
    <property type="entry name" value="SKP1/BTB/POZ_sf"/>
</dbReference>
<dbReference type="InterPro" id="IPR016897">
    <property type="entry name" value="SKP1"/>
</dbReference>
<dbReference type="UniPathway" id="UPA00143"/>
<dbReference type="GO" id="GO:0005634">
    <property type="term" value="C:nucleus"/>
    <property type="evidence" value="ECO:0000318"/>
    <property type="project" value="GO_Central"/>
</dbReference>
<dbReference type="InParanoid" id="K3Y3G1"/>
<dbReference type="SUPFAM" id="SSF81382">
    <property type="entry name" value="Skp1 dimerisation domain-like"/>
    <property type="match status" value="1"/>
</dbReference>
<organism evidence="5 6">
    <name type="scientific">Setaria italica</name>
    <name type="common">Foxtail millet</name>
    <name type="synonym">Panicum italicum</name>
    <dbReference type="NCBI Taxonomy" id="4555"/>
    <lineage>
        <taxon>Eukaryota</taxon>
        <taxon>Viridiplantae</taxon>
        <taxon>Streptophyta</taxon>
        <taxon>Embryophyta</taxon>
        <taxon>Tracheophyta</taxon>
        <taxon>Spermatophyta</taxon>
        <taxon>Magnoliopsida</taxon>
        <taxon>Liliopsida</taxon>
        <taxon>Poales</taxon>
        <taxon>Poaceae</taxon>
        <taxon>PACMAD clade</taxon>
        <taxon>Panicoideae</taxon>
        <taxon>Panicodae</taxon>
        <taxon>Paniceae</taxon>
        <taxon>Cenchrinae</taxon>
        <taxon>Setaria</taxon>
    </lineage>
</organism>
<evidence type="ECO:0000259" key="3">
    <source>
        <dbReference type="Pfam" id="PF01466"/>
    </source>
</evidence>
<comment type="pathway">
    <text evidence="1 2">Protein modification; protein ubiquitination.</text>
</comment>
<dbReference type="GO" id="GO:0097602">
    <property type="term" value="F:cullin family protein binding"/>
    <property type="evidence" value="ECO:0000318"/>
    <property type="project" value="GO_Central"/>
</dbReference>
<dbReference type="InterPro" id="IPR016072">
    <property type="entry name" value="Skp1_comp_dimer"/>
</dbReference>
<accession>K3Y3G1</accession>
<dbReference type="SUPFAM" id="SSF54695">
    <property type="entry name" value="POZ domain"/>
    <property type="match status" value="1"/>
</dbReference>
<proteinExistence type="inferred from homology"/>
<comment type="subunit">
    <text evidence="2">Part of a SCF (SKP1-cullin-F-box) protein ligase complex.</text>
</comment>
<dbReference type="Gramene" id="KQL11066">
    <property type="protein sequence ID" value="KQL11066"/>
    <property type="gene ID" value="SETIT_008746mg"/>
</dbReference>
<dbReference type="Pfam" id="PF01466">
    <property type="entry name" value="Skp1"/>
    <property type="match status" value="1"/>
</dbReference>
<dbReference type="GO" id="GO:0031146">
    <property type="term" value="P:SCF-dependent proteasomal ubiquitin-dependent protein catabolic process"/>
    <property type="evidence" value="ECO:0000318"/>
    <property type="project" value="GO_Central"/>
</dbReference>
<dbReference type="EnsemblPlants" id="KQL11066">
    <property type="protein sequence ID" value="KQL11066"/>
    <property type="gene ID" value="SETIT_008746mg"/>
</dbReference>
<keyword evidence="6" id="KW-1185">Reference proteome</keyword>
<evidence type="ECO:0000256" key="1">
    <source>
        <dbReference type="ARBA" id="ARBA00004906"/>
    </source>
</evidence>
<comment type="similarity">
    <text evidence="2">Belongs to the SKP1 family.</text>
</comment>
<dbReference type="STRING" id="4555.K3Y3G1"/>
<dbReference type="AlphaFoldDB" id="K3Y3G1"/>
<comment type="function">
    <text evidence="2">Involved in ubiquitination and subsequent proteasomal degradation of target proteins. Together with CUL1, RBX1 and a F-box protein, it forms a SCF E3 ubiquitin ligase complex. The functional specificity of this complex depends on the type of F-box protein. In the SCF complex, it serves as an adapter that links the F-box protein to CUL1.</text>
</comment>
<keyword evidence="2" id="KW-0833">Ubl conjugation pathway</keyword>
<dbReference type="EMBL" id="AGNK02002564">
    <property type="status" value="NOT_ANNOTATED_CDS"/>
    <property type="molecule type" value="Genomic_DNA"/>
</dbReference>
<dbReference type="Pfam" id="PF03931">
    <property type="entry name" value="Skp1_POZ"/>
    <property type="match status" value="1"/>
</dbReference>
<feature type="domain" description="SKP1 component dimerisation" evidence="3">
    <location>
        <begin position="110"/>
        <end position="157"/>
    </location>
</feature>
<dbReference type="Gene3D" id="3.30.710.10">
    <property type="entry name" value="Potassium Channel Kv1.1, Chain A"/>
    <property type="match status" value="1"/>
</dbReference>
<dbReference type="OMA" id="CNKHAFV"/>
<dbReference type="InterPro" id="IPR036296">
    <property type="entry name" value="SKP1-like_dim_sf"/>
</dbReference>
<evidence type="ECO:0000313" key="5">
    <source>
        <dbReference type="EnsemblPlants" id="KQL11066"/>
    </source>
</evidence>
<dbReference type="GO" id="GO:0016567">
    <property type="term" value="P:protein ubiquitination"/>
    <property type="evidence" value="ECO:0007669"/>
    <property type="project" value="UniProtKB-UniRule"/>
</dbReference>
<reference evidence="6" key="1">
    <citation type="journal article" date="2012" name="Nat. Biotechnol.">
        <title>Reference genome sequence of the model plant Setaria.</title>
        <authorList>
            <person name="Bennetzen J.L."/>
            <person name="Schmutz J."/>
            <person name="Wang H."/>
            <person name="Percifield R."/>
            <person name="Hawkins J."/>
            <person name="Pontaroli A.C."/>
            <person name="Estep M."/>
            <person name="Feng L."/>
            <person name="Vaughn J.N."/>
            <person name="Grimwood J."/>
            <person name="Jenkins J."/>
            <person name="Barry K."/>
            <person name="Lindquist E."/>
            <person name="Hellsten U."/>
            <person name="Deshpande S."/>
            <person name="Wang X."/>
            <person name="Wu X."/>
            <person name="Mitros T."/>
            <person name="Triplett J."/>
            <person name="Yang X."/>
            <person name="Ye C.Y."/>
            <person name="Mauro-Herrera M."/>
            <person name="Wang L."/>
            <person name="Li P."/>
            <person name="Sharma M."/>
            <person name="Sharma R."/>
            <person name="Ronald P.C."/>
            <person name="Panaud O."/>
            <person name="Kellogg E.A."/>
            <person name="Brutnell T.P."/>
            <person name="Doust A.N."/>
            <person name="Tuskan G.A."/>
            <person name="Rokhsar D."/>
            <person name="Devos K.M."/>
        </authorList>
    </citation>
    <scope>NUCLEOTIDE SEQUENCE [LARGE SCALE GENOMIC DNA]</scope>
    <source>
        <strain evidence="6">cv. Yugu1</strain>
    </source>
</reference>
<protein>
    <recommendedName>
        <fullName evidence="2">SKP1-like protein</fullName>
    </recommendedName>
</protein>
<name>K3Y3G1_SETIT</name>
<evidence type="ECO:0000259" key="4">
    <source>
        <dbReference type="Pfam" id="PF03931"/>
    </source>
</evidence>
<evidence type="ECO:0000256" key="2">
    <source>
        <dbReference type="PIRNR" id="PIRNR028729"/>
    </source>
</evidence>
<dbReference type="HOGENOM" id="CLU_059252_6_1_1"/>
<dbReference type="PANTHER" id="PTHR11165">
    <property type="entry name" value="SKP1"/>
    <property type="match status" value="1"/>
</dbReference>
<dbReference type="PIRSF" id="PIRSF028729">
    <property type="entry name" value="E3_ubiquit_lig_SCF_Skp"/>
    <property type="match status" value="1"/>
</dbReference>
<dbReference type="Proteomes" id="UP000004995">
    <property type="component" value="Unassembled WGS sequence"/>
</dbReference>
<feature type="domain" description="SKP1 component POZ" evidence="4">
    <location>
        <begin position="19"/>
        <end position="60"/>
    </location>
</feature>
<dbReference type="eggNOG" id="KOG1724">
    <property type="taxonomic scope" value="Eukaryota"/>
</dbReference>